<dbReference type="EMBL" id="CM056742">
    <property type="protein sequence ID" value="KAJ8680839.1"/>
    <property type="molecule type" value="Genomic_DNA"/>
</dbReference>
<protein>
    <submittedName>
        <fullName evidence="1">Uncharacterized protein</fullName>
    </submittedName>
</protein>
<gene>
    <name evidence="1" type="ORF">QAD02_016626</name>
</gene>
<sequence length="245" mass="26909">MMKNSLGKITSSHVSAVPRIVGGSTAPDGKYPYQVSLRAPSHFCGGSLLNERWILTAAHCVLDRRDDGITVVVGSNKLNDKNSQSYQSEFVTWHEKFSSSQLKNDVGLIRANKNIKFSAKTQPIQLANEEYNKFEDPVVLTGWGRLSAGGRVPNDLQEISLKVIPEIECQDTMGSMIINSHICTLTKFGEGACNGDSGSPLVANDEQIGIVSFGRPCGLGFPDVYSRISYFNSWIRRTIEKNPPI</sequence>
<evidence type="ECO:0000313" key="1">
    <source>
        <dbReference type="EMBL" id="KAJ8680839.1"/>
    </source>
</evidence>
<reference evidence="1" key="1">
    <citation type="submission" date="2023-04" db="EMBL/GenBank/DDBJ databases">
        <title>A chromosome-level genome assembly of the parasitoid wasp Eretmocerus hayati.</title>
        <authorList>
            <person name="Zhong Y."/>
            <person name="Liu S."/>
            <person name="Liu Y."/>
        </authorList>
    </citation>
    <scope>NUCLEOTIDE SEQUENCE</scope>
    <source>
        <strain evidence="1">ZJU_SS_LIU_2023</strain>
    </source>
</reference>
<keyword evidence="2" id="KW-1185">Reference proteome</keyword>
<name>A0ACC2PE38_9HYME</name>
<comment type="caution">
    <text evidence="1">The sequence shown here is derived from an EMBL/GenBank/DDBJ whole genome shotgun (WGS) entry which is preliminary data.</text>
</comment>
<organism evidence="1 2">
    <name type="scientific">Eretmocerus hayati</name>
    <dbReference type="NCBI Taxonomy" id="131215"/>
    <lineage>
        <taxon>Eukaryota</taxon>
        <taxon>Metazoa</taxon>
        <taxon>Ecdysozoa</taxon>
        <taxon>Arthropoda</taxon>
        <taxon>Hexapoda</taxon>
        <taxon>Insecta</taxon>
        <taxon>Pterygota</taxon>
        <taxon>Neoptera</taxon>
        <taxon>Endopterygota</taxon>
        <taxon>Hymenoptera</taxon>
        <taxon>Apocrita</taxon>
        <taxon>Proctotrupomorpha</taxon>
        <taxon>Chalcidoidea</taxon>
        <taxon>Aphelinidae</taxon>
        <taxon>Aphelininae</taxon>
        <taxon>Eretmocerus</taxon>
    </lineage>
</organism>
<dbReference type="Proteomes" id="UP001239111">
    <property type="component" value="Chromosome 2"/>
</dbReference>
<proteinExistence type="predicted"/>
<evidence type="ECO:0000313" key="2">
    <source>
        <dbReference type="Proteomes" id="UP001239111"/>
    </source>
</evidence>
<accession>A0ACC2PE38</accession>